<evidence type="ECO:0000256" key="4">
    <source>
        <dbReference type="ARBA" id="ARBA00022840"/>
    </source>
</evidence>
<dbReference type="GO" id="GO:0005524">
    <property type="term" value="F:ATP binding"/>
    <property type="evidence" value="ECO:0007669"/>
    <property type="project" value="UniProtKB-UniRule"/>
</dbReference>
<keyword evidence="2 5" id="KW-0547">Nucleotide-binding</keyword>
<dbReference type="Pfam" id="PF02222">
    <property type="entry name" value="ATP-grasp"/>
    <property type="match status" value="1"/>
</dbReference>
<gene>
    <name evidence="5 6" type="primary">purK</name>
    <name evidence="8" type="ORF">I5731_16390</name>
</gene>
<dbReference type="InterPro" id="IPR013815">
    <property type="entry name" value="ATP_grasp_subdomain_1"/>
</dbReference>
<dbReference type="NCBIfam" id="NF004679">
    <property type="entry name" value="PRK06019.1-5"/>
    <property type="match status" value="1"/>
</dbReference>
<evidence type="ECO:0000313" key="9">
    <source>
        <dbReference type="Proteomes" id="UP000631694"/>
    </source>
</evidence>
<dbReference type="InterPro" id="IPR005875">
    <property type="entry name" value="PurK"/>
</dbReference>
<comment type="pathway">
    <text evidence="5 6">Purine metabolism; IMP biosynthesis via de novo pathway; 5-amino-1-(5-phospho-D-ribosyl)imidazole-4-carboxylate from 5-amino-1-(5-phospho-D-ribosyl)imidazole (N5-CAIR route): step 1/2.</text>
</comment>
<keyword evidence="9" id="KW-1185">Reference proteome</keyword>
<evidence type="ECO:0000256" key="5">
    <source>
        <dbReference type="HAMAP-Rule" id="MF_01928"/>
    </source>
</evidence>
<sequence length="363" mass="38631">MDDRPMQPLKPGATIGILGGGQLGRMLALAAARLGFDCHVYCPEPDSPAFRVAARHTVGAYDDAEALATFASSVDVVTYEFENVPAAAAEVIAACRPLYPDARALATTQDRVAEKIFLSFGAGVEVAPFAAIDGEADIETAIGVTGLPAILKTRRFGYDGKGQAKVGTLDELREALERFGGDCVLEGLISFESELSAIVVRGADGLAEVYDIGENRHENHILSETIVPAPLAAETLAAARALGLAIAEKLGYVGTLGVEMFLVRDQGEERLLVNELAPRVHNSGHWTEDAAVTSQFENHIRAVAGWPLGAVTRTAPVRMLNLIGDAAADPLAILADPSARLHLYGKREIRAGRKMGHVNYLDR</sequence>
<protein>
    <recommendedName>
        <fullName evidence="5 6">N5-carboxyaminoimidazole ribonucleotide synthase</fullName>
        <shortName evidence="5 6">N5-CAIR synthase</shortName>
        <ecNumber evidence="5 6">6.3.4.18</ecNumber>
    </recommendedName>
    <alternativeName>
        <fullName evidence="5 6">5-(carboxyamino)imidazole ribonucleotide synthetase</fullName>
    </alternativeName>
</protein>
<feature type="domain" description="ATP-grasp" evidence="7">
    <location>
        <begin position="116"/>
        <end position="304"/>
    </location>
</feature>
<dbReference type="GO" id="GO:0005829">
    <property type="term" value="C:cytosol"/>
    <property type="evidence" value="ECO:0007669"/>
    <property type="project" value="TreeGrafter"/>
</dbReference>
<dbReference type="InterPro" id="IPR011054">
    <property type="entry name" value="Rudment_hybrid_motif"/>
</dbReference>
<feature type="binding site" evidence="5">
    <location>
        <position position="194"/>
    </location>
    <ligand>
        <name>ATP</name>
        <dbReference type="ChEBI" id="CHEBI:30616"/>
    </ligand>
</feature>
<feature type="binding site" evidence="5">
    <location>
        <position position="217"/>
    </location>
    <ligand>
        <name>ATP</name>
        <dbReference type="ChEBI" id="CHEBI:30616"/>
    </ligand>
</feature>
<dbReference type="SUPFAM" id="SSF52440">
    <property type="entry name" value="PreATP-grasp domain"/>
    <property type="match status" value="1"/>
</dbReference>
<evidence type="ECO:0000256" key="3">
    <source>
        <dbReference type="ARBA" id="ARBA00022755"/>
    </source>
</evidence>
<dbReference type="GO" id="GO:0006189">
    <property type="term" value="P:'de novo' IMP biosynthetic process"/>
    <property type="evidence" value="ECO:0007669"/>
    <property type="project" value="UniProtKB-UniRule"/>
</dbReference>
<dbReference type="Gene3D" id="3.30.470.20">
    <property type="entry name" value="ATP-grasp fold, B domain"/>
    <property type="match status" value="1"/>
</dbReference>
<dbReference type="AlphaFoldDB" id="A0A931I4N3"/>
<dbReference type="EMBL" id="JADZLT010000054">
    <property type="protein sequence ID" value="MBH0239404.1"/>
    <property type="molecule type" value="Genomic_DNA"/>
</dbReference>
<comment type="subunit">
    <text evidence="5 6">Homodimer.</text>
</comment>
<comment type="function">
    <text evidence="5">Catalyzes the ATP-dependent conversion of 5-aminoimidazole ribonucleotide (AIR) and HCO(3)(-) to N5-carboxyaminoimidazole ribonucleotide (N5-CAIR).</text>
</comment>
<dbReference type="InterPro" id="IPR040686">
    <property type="entry name" value="PurK_C"/>
</dbReference>
<proteinExistence type="inferred from homology"/>
<comment type="caution">
    <text evidence="8">The sequence shown here is derived from an EMBL/GenBank/DDBJ whole genome shotgun (WGS) entry which is preliminary data.</text>
</comment>
<feature type="binding site" evidence="5">
    <location>
        <position position="111"/>
    </location>
    <ligand>
        <name>ATP</name>
        <dbReference type="ChEBI" id="CHEBI:30616"/>
    </ligand>
</feature>
<dbReference type="Gene3D" id="3.40.50.20">
    <property type="match status" value="1"/>
</dbReference>
<feature type="binding site" evidence="5">
    <location>
        <begin position="186"/>
        <end position="189"/>
    </location>
    <ligand>
        <name>ATP</name>
        <dbReference type="ChEBI" id="CHEBI:30616"/>
    </ligand>
</feature>
<dbReference type="EC" id="6.3.4.18" evidence="5 6"/>
<dbReference type="NCBIfam" id="NF004676">
    <property type="entry name" value="PRK06019.1-2"/>
    <property type="match status" value="1"/>
</dbReference>
<dbReference type="GO" id="GO:0046872">
    <property type="term" value="F:metal ion binding"/>
    <property type="evidence" value="ECO:0007669"/>
    <property type="project" value="InterPro"/>
</dbReference>
<evidence type="ECO:0000313" key="8">
    <source>
        <dbReference type="EMBL" id="MBH0239404.1"/>
    </source>
</evidence>
<comment type="function">
    <text evidence="6">Catalyzes the ATP-dependent conversion of 5-aminoimidazole ribonucleotide (AIR) and HCO(3)- to N5-carboxyaminoimidazole ribonucleotide (N5-CAIR).</text>
</comment>
<evidence type="ECO:0000259" key="7">
    <source>
        <dbReference type="PROSITE" id="PS50975"/>
    </source>
</evidence>
<dbReference type="NCBIfam" id="TIGR01161">
    <property type="entry name" value="purK"/>
    <property type="match status" value="1"/>
</dbReference>
<dbReference type="PANTHER" id="PTHR11609:SF5">
    <property type="entry name" value="PHOSPHORIBOSYLAMINOIMIDAZOLE CARBOXYLASE"/>
    <property type="match status" value="1"/>
</dbReference>
<evidence type="ECO:0000256" key="2">
    <source>
        <dbReference type="ARBA" id="ARBA00022741"/>
    </source>
</evidence>
<dbReference type="SUPFAM" id="SSF56059">
    <property type="entry name" value="Glutathione synthetase ATP-binding domain-like"/>
    <property type="match status" value="1"/>
</dbReference>
<dbReference type="PROSITE" id="PS50975">
    <property type="entry name" value="ATP_GRASP"/>
    <property type="match status" value="1"/>
</dbReference>
<keyword evidence="3 5" id="KW-0658">Purine biosynthesis</keyword>
<comment type="similarity">
    <text evidence="5 6">Belongs to the PurK/PurT family.</text>
</comment>
<dbReference type="InterPro" id="IPR016185">
    <property type="entry name" value="PreATP-grasp_dom_sf"/>
</dbReference>
<dbReference type="Gene3D" id="3.30.1490.20">
    <property type="entry name" value="ATP-grasp fold, A domain"/>
    <property type="match status" value="1"/>
</dbReference>
<feature type="binding site" evidence="5">
    <location>
        <begin position="157"/>
        <end position="163"/>
    </location>
    <ligand>
        <name>ATP</name>
        <dbReference type="ChEBI" id="CHEBI:30616"/>
    </ligand>
</feature>
<dbReference type="InterPro" id="IPR011761">
    <property type="entry name" value="ATP-grasp"/>
</dbReference>
<name>A0A931I4N3_9HYPH</name>
<evidence type="ECO:0000256" key="6">
    <source>
        <dbReference type="RuleBase" id="RU361200"/>
    </source>
</evidence>
<dbReference type="HAMAP" id="MF_01928">
    <property type="entry name" value="PurK"/>
    <property type="match status" value="1"/>
</dbReference>
<reference evidence="8" key="1">
    <citation type="submission" date="2020-12" db="EMBL/GenBank/DDBJ databases">
        <title>Methylobrevis albus sp. nov., isolated from fresh water lack sediment.</title>
        <authorList>
            <person name="Zou Q."/>
        </authorList>
    </citation>
    <scope>NUCLEOTIDE SEQUENCE</scope>
    <source>
        <strain evidence="8">L22</strain>
    </source>
</reference>
<keyword evidence="1 5" id="KW-0436">Ligase</keyword>
<dbReference type="FunFam" id="3.40.50.20:FF:000016">
    <property type="entry name" value="N5-carboxyaminoimidazole ribonucleotide synthase"/>
    <property type="match status" value="1"/>
</dbReference>
<keyword evidence="4 5" id="KW-0067">ATP-binding</keyword>
<comment type="catalytic activity">
    <reaction evidence="5 6">
        <text>5-amino-1-(5-phospho-beta-D-ribosyl)imidazole + hydrogencarbonate + ATP = 5-carboxyamino-1-(5-phospho-D-ribosyl)imidazole + ADP + phosphate + 2 H(+)</text>
        <dbReference type="Rhea" id="RHEA:19317"/>
        <dbReference type="ChEBI" id="CHEBI:15378"/>
        <dbReference type="ChEBI" id="CHEBI:17544"/>
        <dbReference type="ChEBI" id="CHEBI:30616"/>
        <dbReference type="ChEBI" id="CHEBI:43474"/>
        <dbReference type="ChEBI" id="CHEBI:58730"/>
        <dbReference type="ChEBI" id="CHEBI:137981"/>
        <dbReference type="ChEBI" id="CHEBI:456216"/>
        <dbReference type="EC" id="6.3.4.18"/>
    </reaction>
</comment>
<dbReference type="InterPro" id="IPR054350">
    <property type="entry name" value="PurT/PurK_preATP-grasp"/>
</dbReference>
<dbReference type="GO" id="GO:0034028">
    <property type="term" value="F:5-(carboxyamino)imidazole ribonucleotide synthase activity"/>
    <property type="evidence" value="ECO:0007669"/>
    <property type="project" value="UniProtKB-UniRule"/>
</dbReference>
<feature type="binding site" evidence="5">
    <location>
        <position position="152"/>
    </location>
    <ligand>
        <name>ATP</name>
        <dbReference type="ChEBI" id="CHEBI:30616"/>
    </ligand>
</feature>
<organism evidence="8 9">
    <name type="scientific">Methylobrevis albus</name>
    <dbReference type="NCBI Taxonomy" id="2793297"/>
    <lineage>
        <taxon>Bacteria</taxon>
        <taxon>Pseudomonadati</taxon>
        <taxon>Pseudomonadota</taxon>
        <taxon>Alphaproteobacteria</taxon>
        <taxon>Hyphomicrobiales</taxon>
        <taxon>Pleomorphomonadaceae</taxon>
        <taxon>Methylobrevis</taxon>
    </lineage>
</organism>
<accession>A0A931I4N3</accession>
<dbReference type="PANTHER" id="PTHR11609">
    <property type="entry name" value="PURINE BIOSYNTHESIS PROTEIN 6/7, PUR6/7"/>
    <property type="match status" value="1"/>
</dbReference>
<dbReference type="Pfam" id="PF22660">
    <property type="entry name" value="RS_preATP-grasp-like"/>
    <property type="match status" value="1"/>
</dbReference>
<feature type="binding site" evidence="5">
    <location>
        <begin position="274"/>
        <end position="275"/>
    </location>
    <ligand>
        <name>ATP</name>
        <dbReference type="ChEBI" id="CHEBI:30616"/>
    </ligand>
</feature>
<dbReference type="Proteomes" id="UP000631694">
    <property type="component" value="Unassembled WGS sequence"/>
</dbReference>
<dbReference type="InterPro" id="IPR003135">
    <property type="entry name" value="ATP-grasp_carboxylate-amine"/>
</dbReference>
<evidence type="ECO:0000256" key="1">
    <source>
        <dbReference type="ARBA" id="ARBA00022598"/>
    </source>
</evidence>
<dbReference type="SUPFAM" id="SSF51246">
    <property type="entry name" value="Rudiment single hybrid motif"/>
    <property type="match status" value="1"/>
</dbReference>
<dbReference type="Pfam" id="PF17769">
    <property type="entry name" value="PurK_C"/>
    <property type="match status" value="1"/>
</dbReference>
<dbReference type="GO" id="GO:0004638">
    <property type="term" value="F:phosphoribosylaminoimidazole carboxylase activity"/>
    <property type="evidence" value="ECO:0007669"/>
    <property type="project" value="InterPro"/>
</dbReference>